<accession>A0A5C6CJF8</accession>
<dbReference type="AlphaFoldDB" id="A0A5C6CJF8"/>
<evidence type="ECO:0000313" key="1">
    <source>
        <dbReference type="EMBL" id="TWU24235.1"/>
    </source>
</evidence>
<evidence type="ECO:0000313" key="2">
    <source>
        <dbReference type="Proteomes" id="UP000316304"/>
    </source>
</evidence>
<dbReference type="PANTHER" id="PTHR43737">
    <property type="entry name" value="BLL7424 PROTEIN"/>
    <property type="match status" value="1"/>
</dbReference>
<reference evidence="1 2" key="1">
    <citation type="submission" date="2019-02" db="EMBL/GenBank/DDBJ databases">
        <title>Deep-cultivation of Planctomycetes and their phenomic and genomic characterization uncovers novel biology.</title>
        <authorList>
            <person name="Wiegand S."/>
            <person name="Jogler M."/>
            <person name="Boedeker C."/>
            <person name="Pinto D."/>
            <person name="Vollmers J."/>
            <person name="Rivas-Marin E."/>
            <person name="Kohn T."/>
            <person name="Peeters S.H."/>
            <person name="Heuer A."/>
            <person name="Rast P."/>
            <person name="Oberbeckmann S."/>
            <person name="Bunk B."/>
            <person name="Jeske O."/>
            <person name="Meyerdierks A."/>
            <person name="Storesund J.E."/>
            <person name="Kallscheuer N."/>
            <person name="Luecker S."/>
            <person name="Lage O.M."/>
            <person name="Pohl T."/>
            <person name="Merkel B.J."/>
            <person name="Hornburger P."/>
            <person name="Mueller R.-W."/>
            <person name="Bruemmer F."/>
            <person name="Labrenz M."/>
            <person name="Spormann A.M."/>
            <person name="Op Den Camp H."/>
            <person name="Overmann J."/>
            <person name="Amann R."/>
            <person name="Jetten M.S.M."/>
            <person name="Mascher T."/>
            <person name="Medema M.H."/>
            <person name="Devos D.P."/>
            <person name="Kaster A.-K."/>
            <person name="Ovreas L."/>
            <person name="Rohde M."/>
            <person name="Galperin M.Y."/>
            <person name="Jogler C."/>
        </authorList>
    </citation>
    <scope>NUCLEOTIDE SEQUENCE [LARGE SCALE GENOMIC DNA]</scope>
    <source>
        <strain evidence="1 2">Pla52o</strain>
    </source>
</reference>
<dbReference type="InterPro" id="IPR010869">
    <property type="entry name" value="DUF1501"/>
</dbReference>
<dbReference type="SUPFAM" id="SSF53649">
    <property type="entry name" value="Alkaline phosphatase-like"/>
    <property type="match status" value="1"/>
</dbReference>
<sequence>MTFHSSLALEGRRRFLTNGFSGAAAIALSQLLQLDGFTPSRAQGQETPPGPFTPTSASAIAPRAKRCIYIYLEGGPSQMDLFDPKPLLNDLDGQPPPPSLVENMQFAFLQKETARLMGSPRTFRKYGECGMDFSDLLPHLATCADDITQIRSMQSDQFNHLPAQLLFNCGSSLAGRPSVGSWLSYGLGSETQDLPAYVSMVTTGRGIPGGSASWSSGFLPSVYSGVLFGNDGQVVLNLDNPSGVTPAIQRDSIAAINDLNRLRQRSSSSDLGTDARDDSELASRISAYELAFRMQSTAPELIDLSQETQATLDAYGIDRKEPVIKSNRGGIGKFGTFARNCLLARRLVERGVRVVNIIHSSWDHHSRLDPELTHNALMVDQPIAALLKDLKARGLLEDTLVVWGSEFGRTPLGENRSGFKSVTGRDHHPNAFTLWLAGGGVKGGQVVGASDDIGWNVTETPVHVHDLHATLLYLFGIDHTQLTYRFQGRDFRLTDVHGRIVHELFA</sequence>
<dbReference type="InterPro" id="IPR017850">
    <property type="entry name" value="Alkaline_phosphatase_core_sf"/>
</dbReference>
<keyword evidence="2" id="KW-1185">Reference proteome</keyword>
<comment type="caution">
    <text evidence="1">The sequence shown here is derived from an EMBL/GenBank/DDBJ whole genome shotgun (WGS) entry which is preliminary data.</text>
</comment>
<gene>
    <name evidence="1" type="ORF">Pla52o_21610</name>
</gene>
<dbReference type="Pfam" id="PF07394">
    <property type="entry name" value="DUF1501"/>
    <property type="match status" value="1"/>
</dbReference>
<proteinExistence type="predicted"/>
<evidence type="ECO:0008006" key="3">
    <source>
        <dbReference type="Google" id="ProtNLM"/>
    </source>
</evidence>
<protein>
    <recommendedName>
        <fullName evidence="3">Sulfatase</fullName>
    </recommendedName>
</protein>
<organism evidence="1 2">
    <name type="scientific">Novipirellula galeiformis</name>
    <dbReference type="NCBI Taxonomy" id="2528004"/>
    <lineage>
        <taxon>Bacteria</taxon>
        <taxon>Pseudomonadati</taxon>
        <taxon>Planctomycetota</taxon>
        <taxon>Planctomycetia</taxon>
        <taxon>Pirellulales</taxon>
        <taxon>Pirellulaceae</taxon>
        <taxon>Novipirellula</taxon>
    </lineage>
</organism>
<dbReference type="Proteomes" id="UP000316304">
    <property type="component" value="Unassembled WGS sequence"/>
</dbReference>
<dbReference type="RefSeq" id="WP_146594458.1">
    <property type="nucleotide sequence ID" value="NZ_SJPT01000003.1"/>
</dbReference>
<dbReference type="OrthoDB" id="127333at2"/>
<dbReference type="PANTHER" id="PTHR43737:SF1">
    <property type="entry name" value="DUF1501 DOMAIN-CONTAINING PROTEIN"/>
    <property type="match status" value="1"/>
</dbReference>
<dbReference type="InterPro" id="IPR006311">
    <property type="entry name" value="TAT_signal"/>
</dbReference>
<dbReference type="PROSITE" id="PS51318">
    <property type="entry name" value="TAT"/>
    <property type="match status" value="1"/>
</dbReference>
<dbReference type="Gene3D" id="3.40.720.10">
    <property type="entry name" value="Alkaline Phosphatase, subunit A"/>
    <property type="match status" value="1"/>
</dbReference>
<dbReference type="EMBL" id="SJPT01000003">
    <property type="protein sequence ID" value="TWU24235.1"/>
    <property type="molecule type" value="Genomic_DNA"/>
</dbReference>
<name>A0A5C6CJF8_9BACT</name>